<sequence>MAANLTSNEILELILALFLPPVAVFLKRGIKVDFWINIGLTILGWIPGVAHAWYVIIQHRREPHL</sequence>
<dbReference type="AlphaFoldDB" id="A0A1Y1XXD1"/>
<feature type="transmembrane region" description="Helical" evidence="6">
    <location>
        <begin position="34"/>
        <end position="56"/>
    </location>
</feature>
<keyword evidence="4 6" id="KW-1133">Transmembrane helix</keyword>
<dbReference type="PANTHER" id="PTHR21659:SF112">
    <property type="entry name" value="PROTEIN SNA2-RELATED"/>
    <property type="match status" value="1"/>
</dbReference>
<evidence type="ECO:0000256" key="3">
    <source>
        <dbReference type="ARBA" id="ARBA00022692"/>
    </source>
</evidence>
<dbReference type="GO" id="GO:0016020">
    <property type="term" value="C:membrane"/>
    <property type="evidence" value="ECO:0007669"/>
    <property type="project" value="UniProtKB-SubCell"/>
</dbReference>
<keyword evidence="5 6" id="KW-0472">Membrane</keyword>
<organism evidence="7 8">
    <name type="scientific">Basidiobolus meristosporus CBS 931.73</name>
    <dbReference type="NCBI Taxonomy" id="1314790"/>
    <lineage>
        <taxon>Eukaryota</taxon>
        <taxon>Fungi</taxon>
        <taxon>Fungi incertae sedis</taxon>
        <taxon>Zoopagomycota</taxon>
        <taxon>Entomophthoromycotina</taxon>
        <taxon>Basidiobolomycetes</taxon>
        <taxon>Basidiobolales</taxon>
        <taxon>Basidiobolaceae</taxon>
        <taxon>Basidiobolus</taxon>
    </lineage>
</organism>
<comment type="subcellular location">
    <subcellularLocation>
        <location evidence="1">Membrane</location>
    </subcellularLocation>
</comment>
<gene>
    <name evidence="7" type="ORF">K493DRAFT_231811</name>
</gene>
<dbReference type="Pfam" id="PF01679">
    <property type="entry name" value="Pmp3"/>
    <property type="match status" value="1"/>
</dbReference>
<accession>A0A1Y1XXD1</accession>
<comment type="similarity">
    <text evidence="2">Belongs to the UPF0057 (PMP3) family.</text>
</comment>
<evidence type="ECO:0000256" key="1">
    <source>
        <dbReference type="ARBA" id="ARBA00004370"/>
    </source>
</evidence>
<keyword evidence="8" id="KW-1185">Reference proteome</keyword>
<evidence type="ECO:0000313" key="8">
    <source>
        <dbReference type="Proteomes" id="UP000193498"/>
    </source>
</evidence>
<dbReference type="PANTHER" id="PTHR21659">
    <property type="entry name" value="HYDROPHOBIC PROTEIN RCI2 LOW TEMPERATURE AND SALT RESPONSIVE PROTEIN LTI6 -RELATED"/>
    <property type="match status" value="1"/>
</dbReference>
<proteinExistence type="inferred from homology"/>
<dbReference type="PROSITE" id="PS01309">
    <property type="entry name" value="UPF0057"/>
    <property type="match status" value="1"/>
</dbReference>
<keyword evidence="3 6" id="KW-0812">Transmembrane</keyword>
<evidence type="ECO:0000256" key="6">
    <source>
        <dbReference type="SAM" id="Phobius"/>
    </source>
</evidence>
<reference evidence="7 8" key="1">
    <citation type="submission" date="2016-07" db="EMBL/GenBank/DDBJ databases">
        <title>Pervasive Adenine N6-methylation of Active Genes in Fungi.</title>
        <authorList>
            <consortium name="DOE Joint Genome Institute"/>
            <person name="Mondo S.J."/>
            <person name="Dannebaum R.O."/>
            <person name="Kuo R.C."/>
            <person name="Labutti K."/>
            <person name="Haridas S."/>
            <person name="Kuo A."/>
            <person name="Salamov A."/>
            <person name="Ahrendt S.R."/>
            <person name="Lipzen A."/>
            <person name="Sullivan W."/>
            <person name="Andreopoulos W.B."/>
            <person name="Clum A."/>
            <person name="Lindquist E."/>
            <person name="Daum C."/>
            <person name="Ramamoorthy G.K."/>
            <person name="Gryganskyi A."/>
            <person name="Culley D."/>
            <person name="Magnuson J.K."/>
            <person name="James T.Y."/>
            <person name="O'Malley M.A."/>
            <person name="Stajich J.E."/>
            <person name="Spatafora J.W."/>
            <person name="Visel A."/>
            <person name="Grigoriev I.V."/>
        </authorList>
    </citation>
    <scope>NUCLEOTIDE SEQUENCE [LARGE SCALE GENOMIC DNA]</scope>
    <source>
        <strain evidence="7 8">CBS 931.73</strain>
    </source>
</reference>
<comment type="caution">
    <text evidence="7">The sequence shown here is derived from an EMBL/GenBank/DDBJ whole genome shotgun (WGS) entry which is preliminary data.</text>
</comment>
<evidence type="ECO:0000256" key="5">
    <source>
        <dbReference type="ARBA" id="ARBA00023136"/>
    </source>
</evidence>
<dbReference type="EMBL" id="MCFE01000406">
    <property type="protein sequence ID" value="ORX89994.1"/>
    <property type="molecule type" value="Genomic_DNA"/>
</dbReference>
<dbReference type="InterPro" id="IPR000612">
    <property type="entry name" value="PMP3"/>
</dbReference>
<dbReference type="Proteomes" id="UP000193498">
    <property type="component" value="Unassembled WGS sequence"/>
</dbReference>
<dbReference type="OrthoDB" id="2802411at2759"/>
<evidence type="ECO:0000256" key="4">
    <source>
        <dbReference type="ARBA" id="ARBA00022989"/>
    </source>
</evidence>
<evidence type="ECO:0000313" key="7">
    <source>
        <dbReference type="EMBL" id="ORX89994.1"/>
    </source>
</evidence>
<dbReference type="InParanoid" id="A0A1Y1XXD1"/>
<protein>
    <submittedName>
        <fullName evidence="7">UPF0057-domain-containing protein</fullName>
    </submittedName>
</protein>
<name>A0A1Y1XXD1_9FUNG</name>
<evidence type="ECO:0000256" key="2">
    <source>
        <dbReference type="ARBA" id="ARBA00009530"/>
    </source>
</evidence>